<dbReference type="SMART" id="SM00471">
    <property type="entry name" value="HDc"/>
    <property type="match status" value="1"/>
</dbReference>
<evidence type="ECO:0000256" key="1">
    <source>
        <dbReference type="PROSITE-ProRule" id="PRU00169"/>
    </source>
</evidence>
<dbReference type="InterPro" id="IPR037522">
    <property type="entry name" value="HD_GYP_dom"/>
</dbReference>
<evidence type="ECO:0000259" key="2">
    <source>
        <dbReference type="PROSITE" id="PS50110"/>
    </source>
</evidence>
<dbReference type="AlphaFoldDB" id="Q47AW6"/>
<gene>
    <name evidence="4" type="ordered locus">Daro_3285</name>
</gene>
<dbReference type="InterPro" id="IPR011006">
    <property type="entry name" value="CheY-like_superfamily"/>
</dbReference>
<evidence type="ECO:0000259" key="3">
    <source>
        <dbReference type="PROSITE" id="PS51832"/>
    </source>
</evidence>
<dbReference type="InterPro" id="IPR052020">
    <property type="entry name" value="Cyclic_di-GMP/3'3'-cGAMP_PDE"/>
</dbReference>
<dbReference type="KEGG" id="dar:Daro_3285"/>
<dbReference type="InterPro" id="IPR003607">
    <property type="entry name" value="HD/PDEase_dom"/>
</dbReference>
<dbReference type="STRING" id="159087.Daro_3285"/>
<accession>Q47AW6</accession>
<evidence type="ECO:0000313" key="4">
    <source>
        <dbReference type="EMBL" id="AAZ48015.1"/>
    </source>
</evidence>
<feature type="domain" description="Response regulatory" evidence="2">
    <location>
        <begin position="18"/>
        <end position="135"/>
    </location>
</feature>
<protein>
    <submittedName>
        <fullName evidence="4">Response regulator receiver modulated metal dependent phosphohydrolase</fullName>
    </submittedName>
</protein>
<dbReference type="PROSITE" id="PS51832">
    <property type="entry name" value="HD_GYP"/>
    <property type="match status" value="1"/>
</dbReference>
<keyword evidence="4" id="KW-0378">Hydrolase</keyword>
<dbReference type="GO" id="GO:0008081">
    <property type="term" value="F:phosphoric diester hydrolase activity"/>
    <property type="evidence" value="ECO:0007669"/>
    <property type="project" value="UniProtKB-ARBA"/>
</dbReference>
<reference evidence="4" key="1">
    <citation type="submission" date="2005-08" db="EMBL/GenBank/DDBJ databases">
        <title>Complete sequence of Dechloromonas aromatica RCB.</title>
        <authorList>
            <person name="Salinero K.K."/>
            <person name="Copeland A."/>
            <person name="Lucas S."/>
            <person name="Lapidus A."/>
            <person name="Barry K."/>
            <person name="Detter J.C."/>
            <person name="Glavina T."/>
            <person name="Hammon N."/>
            <person name="Israni S."/>
            <person name="Pitluck S."/>
            <person name="Di Bartolo G."/>
            <person name="Trong S."/>
            <person name="Schmutz J."/>
            <person name="Larimer F."/>
            <person name="Land M."/>
            <person name="Ivanova N."/>
            <person name="Richardson P."/>
        </authorList>
    </citation>
    <scope>NUCLEOTIDE SEQUENCE</scope>
    <source>
        <strain evidence="4">RCB</strain>
    </source>
</reference>
<dbReference type="Gene3D" id="3.40.50.2300">
    <property type="match status" value="1"/>
</dbReference>
<dbReference type="PROSITE" id="PS50110">
    <property type="entry name" value="RESPONSE_REGULATORY"/>
    <property type="match status" value="1"/>
</dbReference>
<feature type="domain" description="HD-GYP" evidence="3">
    <location>
        <begin position="162"/>
        <end position="359"/>
    </location>
</feature>
<dbReference type="SUPFAM" id="SSF109604">
    <property type="entry name" value="HD-domain/PDEase-like"/>
    <property type="match status" value="1"/>
</dbReference>
<dbReference type="OrthoDB" id="9763857at2"/>
<organism evidence="4">
    <name type="scientific">Dechloromonas aromatica (strain RCB)</name>
    <dbReference type="NCBI Taxonomy" id="159087"/>
    <lineage>
        <taxon>Bacteria</taxon>
        <taxon>Pseudomonadati</taxon>
        <taxon>Pseudomonadota</taxon>
        <taxon>Betaproteobacteria</taxon>
        <taxon>Rhodocyclales</taxon>
        <taxon>Azonexaceae</taxon>
        <taxon>Dechloromonas</taxon>
    </lineage>
</organism>
<dbReference type="Pfam" id="PF00072">
    <property type="entry name" value="Response_reg"/>
    <property type="match status" value="1"/>
</dbReference>
<dbReference type="PANTHER" id="PTHR45228">
    <property type="entry name" value="CYCLIC DI-GMP PHOSPHODIESTERASE TM_0186-RELATED"/>
    <property type="match status" value="1"/>
</dbReference>
<dbReference type="HOGENOM" id="CLU_000445_92_10_4"/>
<dbReference type="SMART" id="SM00448">
    <property type="entry name" value="REC"/>
    <property type="match status" value="1"/>
</dbReference>
<dbReference type="eggNOG" id="COG3437">
    <property type="taxonomic scope" value="Bacteria"/>
</dbReference>
<proteinExistence type="predicted"/>
<dbReference type="Pfam" id="PF13487">
    <property type="entry name" value="HD_5"/>
    <property type="match status" value="1"/>
</dbReference>
<dbReference type="EMBL" id="CP000089">
    <property type="protein sequence ID" value="AAZ48015.1"/>
    <property type="molecule type" value="Genomic_DNA"/>
</dbReference>
<dbReference type="InterPro" id="IPR001789">
    <property type="entry name" value="Sig_transdc_resp-reg_receiver"/>
</dbReference>
<dbReference type="GO" id="GO:0000160">
    <property type="term" value="P:phosphorelay signal transduction system"/>
    <property type="evidence" value="ECO:0007669"/>
    <property type="project" value="InterPro"/>
</dbReference>
<dbReference type="SUPFAM" id="SSF52172">
    <property type="entry name" value="CheY-like"/>
    <property type="match status" value="1"/>
</dbReference>
<keyword evidence="1" id="KW-0597">Phosphoprotein</keyword>
<dbReference type="CDD" id="cd00077">
    <property type="entry name" value="HDc"/>
    <property type="match status" value="1"/>
</dbReference>
<name>Q47AW6_DECAR</name>
<feature type="modified residue" description="4-aspartylphosphate" evidence="1">
    <location>
        <position position="68"/>
    </location>
</feature>
<sequence>MIPPLPSRLPGERFHNARILVVDDQPSNVRLLEVFLAEAGYRHVEGITDPTLVLENIDREPVDLILLDMRMPILDGLAVLTLLQDAIRQEGLQIIVLTAQTERETRLAALSRGARDYLVKPFDNEEVLHRIHNALEARFLYQDRENEAERLEEMVTLRTGQLVETQLELVRCLARAGEFRDNDTGSHILRVSIGCYLLAQAVGLPRRDVELIRYASMMHDIGKIGVPDRVLLKPGKLTPEEFEIIKTHCRYGVDILGDYDADVTSMARTIALTHHERWDGNGYPEGLKGEDIPIEGRITAIIDVYDALTSERPYKKAFSPDEALQIINDASGTQFDPQLIEHFLSIQEVFRQKIQEMLCKLL</sequence>
<dbReference type="Gene3D" id="1.10.3210.10">
    <property type="entry name" value="Hypothetical protein af1432"/>
    <property type="match status" value="1"/>
</dbReference>